<evidence type="ECO:0000313" key="2">
    <source>
        <dbReference type="EMBL" id="KKN36899.1"/>
    </source>
</evidence>
<proteinExistence type="predicted"/>
<dbReference type="SUPFAM" id="SSF51735">
    <property type="entry name" value="NAD(P)-binding Rossmann-fold domains"/>
    <property type="match status" value="1"/>
</dbReference>
<organism evidence="2">
    <name type="scientific">marine sediment metagenome</name>
    <dbReference type="NCBI Taxonomy" id="412755"/>
    <lineage>
        <taxon>unclassified sequences</taxon>
        <taxon>metagenomes</taxon>
        <taxon>ecological metagenomes</taxon>
    </lineage>
</organism>
<protein>
    <recommendedName>
        <fullName evidence="1">NAD-dependent epimerase/dehydratase domain-containing protein</fullName>
    </recommendedName>
</protein>
<name>A0A0F9Q332_9ZZZZ</name>
<dbReference type="InterPro" id="IPR050177">
    <property type="entry name" value="Lipid_A_modif_metabolic_enz"/>
</dbReference>
<dbReference type="Pfam" id="PF01370">
    <property type="entry name" value="Epimerase"/>
    <property type="match status" value="1"/>
</dbReference>
<comment type="caution">
    <text evidence="2">The sequence shown here is derived from an EMBL/GenBank/DDBJ whole genome shotgun (WGS) entry which is preliminary data.</text>
</comment>
<dbReference type="InterPro" id="IPR036291">
    <property type="entry name" value="NAD(P)-bd_dom_sf"/>
</dbReference>
<dbReference type="PANTHER" id="PTHR43245:SF13">
    <property type="entry name" value="UDP-D-APIOSE_UDP-D-XYLOSE SYNTHASE 2"/>
    <property type="match status" value="1"/>
</dbReference>
<dbReference type="AlphaFoldDB" id="A0A0F9Q332"/>
<accession>A0A0F9Q332</accession>
<dbReference type="PRINTS" id="PR01713">
    <property type="entry name" value="NUCEPIMERASE"/>
</dbReference>
<reference evidence="2" key="1">
    <citation type="journal article" date="2015" name="Nature">
        <title>Complex archaea that bridge the gap between prokaryotes and eukaryotes.</title>
        <authorList>
            <person name="Spang A."/>
            <person name="Saw J.H."/>
            <person name="Jorgensen S.L."/>
            <person name="Zaremba-Niedzwiedzka K."/>
            <person name="Martijn J."/>
            <person name="Lind A.E."/>
            <person name="van Eijk R."/>
            <person name="Schleper C."/>
            <person name="Guy L."/>
            <person name="Ettema T.J."/>
        </authorList>
    </citation>
    <scope>NUCLEOTIDE SEQUENCE</scope>
</reference>
<dbReference type="EMBL" id="LAZR01001935">
    <property type="protein sequence ID" value="KKN36899.1"/>
    <property type="molecule type" value="Genomic_DNA"/>
</dbReference>
<gene>
    <name evidence="2" type="ORF">LCGC14_0769090</name>
</gene>
<evidence type="ECO:0000259" key="1">
    <source>
        <dbReference type="Pfam" id="PF01370"/>
    </source>
</evidence>
<dbReference type="Gene3D" id="3.40.50.720">
    <property type="entry name" value="NAD(P)-binding Rossmann-like Domain"/>
    <property type="match status" value="1"/>
</dbReference>
<dbReference type="InterPro" id="IPR001509">
    <property type="entry name" value="Epimerase_deHydtase"/>
</dbReference>
<sequence length="339" mass="38729">MKTACVTGSQGFIGSYICQELLSCGYKVVGIDNFSKYGQVARLHDNHPNFTLFTHDIIDIQSLSLQHYQFDYVIACAAMIGGIQYFHKFAYDLLATNERILAATFDWAIELFKHNHLNRIVMLSSSMVFECTSVYPTPEEERFHCPPPLSTYGFQKLASEYFCKGAFEQYGLPFTIIRPFNCIGVGEGEATNANQVSHGNVRMLMSHVVPDLIYKSLTIKPSDKLPILGSGKQIRHYTHGRDIAEAVKIAMESPEAINEDFNVSSDRPISVEELATMIWKMIHGDVLCRLEHLEPFEYDVQIRSPDVSKMRERLGFECKRDVEQSLPEIIEWIRKYYNI</sequence>
<dbReference type="PANTHER" id="PTHR43245">
    <property type="entry name" value="BIFUNCTIONAL POLYMYXIN RESISTANCE PROTEIN ARNA"/>
    <property type="match status" value="1"/>
</dbReference>
<feature type="domain" description="NAD-dependent epimerase/dehydratase" evidence="1">
    <location>
        <begin position="5"/>
        <end position="263"/>
    </location>
</feature>